<proteinExistence type="predicted"/>
<feature type="non-terminal residue" evidence="1">
    <location>
        <position position="100"/>
    </location>
</feature>
<evidence type="ECO:0008006" key="3">
    <source>
        <dbReference type="Google" id="ProtNLM"/>
    </source>
</evidence>
<dbReference type="AlphaFoldDB" id="A0A941EV48"/>
<evidence type="ECO:0000313" key="1">
    <source>
        <dbReference type="EMBL" id="MBR7837803.1"/>
    </source>
</evidence>
<dbReference type="Pfam" id="PF13740">
    <property type="entry name" value="ACT_6"/>
    <property type="match status" value="1"/>
</dbReference>
<gene>
    <name evidence="1" type="ORF">KDL01_31300</name>
</gene>
<dbReference type="SUPFAM" id="SSF55021">
    <property type="entry name" value="ACT-like"/>
    <property type="match status" value="1"/>
</dbReference>
<organism evidence="1 2">
    <name type="scientific">Actinospica durhamensis</name>
    <dbReference type="NCBI Taxonomy" id="1508375"/>
    <lineage>
        <taxon>Bacteria</taxon>
        <taxon>Bacillati</taxon>
        <taxon>Actinomycetota</taxon>
        <taxon>Actinomycetes</taxon>
        <taxon>Catenulisporales</taxon>
        <taxon>Actinospicaceae</taxon>
        <taxon>Actinospica</taxon>
    </lineage>
</organism>
<dbReference type="Proteomes" id="UP000675781">
    <property type="component" value="Unassembled WGS sequence"/>
</dbReference>
<dbReference type="Gene3D" id="3.30.70.260">
    <property type="match status" value="1"/>
</dbReference>
<protein>
    <recommendedName>
        <fullName evidence="3">Phosphoserine phosphatase</fullName>
    </recommendedName>
</protein>
<keyword evidence="2" id="KW-1185">Reference proteome</keyword>
<dbReference type="EMBL" id="JAGSOG010000232">
    <property type="protein sequence ID" value="MBR7837803.1"/>
    <property type="molecule type" value="Genomic_DNA"/>
</dbReference>
<name>A0A941EV48_9ACTN</name>
<reference evidence="1" key="1">
    <citation type="submission" date="2021-04" db="EMBL/GenBank/DDBJ databases">
        <title>Genome based classification of Actinospica acidithermotolerans sp. nov., an actinobacterium isolated from an Indonesian hot spring.</title>
        <authorList>
            <person name="Kusuma A.B."/>
            <person name="Putra K.E."/>
            <person name="Nafisah S."/>
            <person name="Loh J."/>
            <person name="Nouioui I."/>
            <person name="Goodfellow M."/>
        </authorList>
    </citation>
    <scope>NUCLEOTIDE SEQUENCE</scope>
    <source>
        <strain evidence="1">CSCA 57</strain>
    </source>
</reference>
<comment type="caution">
    <text evidence="1">The sequence shown here is derived from an EMBL/GenBank/DDBJ whole genome shotgun (WGS) entry which is preliminary data.</text>
</comment>
<sequence>MEQEVTRQGRTLRVLVFGGDRPGVTASLFAVIEAHGVNGTALEVSDVEQIVLRGRLVLGVLLTAPPAWDDTELRIALHRWGAEWRLDVEVKEGVGDNQPR</sequence>
<dbReference type="RefSeq" id="WP_307846699.1">
    <property type="nucleotide sequence ID" value="NZ_JAGSOG010000232.1"/>
</dbReference>
<evidence type="ECO:0000313" key="2">
    <source>
        <dbReference type="Proteomes" id="UP000675781"/>
    </source>
</evidence>
<accession>A0A941EV48</accession>
<dbReference type="InterPro" id="IPR045865">
    <property type="entry name" value="ACT-like_dom_sf"/>
</dbReference>